<dbReference type="GO" id="GO:0005737">
    <property type="term" value="C:cytoplasm"/>
    <property type="evidence" value="ECO:0007669"/>
    <property type="project" value="UniProtKB-SubCell"/>
</dbReference>
<gene>
    <name evidence="4" type="ORF">SAMN02745126_06351</name>
</gene>
<dbReference type="EMBL" id="FUWJ01000019">
    <property type="protein sequence ID" value="SKA40424.1"/>
    <property type="molecule type" value="Genomic_DNA"/>
</dbReference>
<accession>A0A1T4TJ35</accession>
<dbReference type="GO" id="GO:0043684">
    <property type="term" value="C:type IV secretion system complex"/>
    <property type="evidence" value="ECO:0007669"/>
    <property type="project" value="UniProtKB-UniRule"/>
</dbReference>
<dbReference type="GO" id="GO:0005524">
    <property type="term" value="F:ATP binding"/>
    <property type="evidence" value="ECO:0007669"/>
    <property type="project" value="UniProtKB-UniRule"/>
</dbReference>
<dbReference type="PANTHER" id="PTHR30486:SF6">
    <property type="entry name" value="TYPE IV PILUS RETRACTATION ATPASE PILT"/>
    <property type="match status" value="1"/>
</dbReference>
<evidence type="ECO:0000313" key="5">
    <source>
        <dbReference type="Proteomes" id="UP000190092"/>
    </source>
</evidence>
<reference evidence="5" key="1">
    <citation type="submission" date="2017-02" db="EMBL/GenBank/DDBJ databases">
        <authorList>
            <person name="Varghese N."/>
            <person name="Submissions S."/>
        </authorList>
    </citation>
    <scope>NUCLEOTIDE SEQUENCE [LARGE SCALE GENOMIC DNA]</scope>
    <source>
        <strain evidence="5">ATCC 27094</strain>
    </source>
</reference>
<dbReference type="RefSeq" id="WP_218191402.1">
    <property type="nucleotide sequence ID" value="NZ_FUWJ01000019.1"/>
</dbReference>
<sequence>MLDAPPPAITPAQPADSAARALLSLLEPLQPLLAREDVTDIVINRPGEIGIEVRGKWEWIEDDRLTLAKLEAICRGLAAQAKQEINEKLPICSAVLPGGQRVQLLMPPATLPGTISITIRRPPDRVWKLDELRQAGLFHYTRGAEQAGMATWAREDLTDLYRKREWAEFLRLAVLYKQNIVISGATGSGKTSLARALLEGVPPDERIITGEDTHELVGLPQRNKVHLLYPQDKSQAMAQISAKELMTAALRMRPDRIIFPELRDGTAYYFLRSVVSGHPGVITTVHASNVWAALEAMTLLMRECEEAQGLAREDVRSLLEETVDVVVQMERRGGRYEATELLYTRLNNNVVRTNDVGAL</sequence>
<proteinExistence type="inferred from homology"/>
<dbReference type="GO" id="GO:0016887">
    <property type="term" value="F:ATP hydrolysis activity"/>
    <property type="evidence" value="ECO:0007669"/>
    <property type="project" value="InterPro"/>
</dbReference>
<dbReference type="SUPFAM" id="SSF52540">
    <property type="entry name" value="P-loop containing nucleoside triphosphate hydrolases"/>
    <property type="match status" value="1"/>
</dbReference>
<dbReference type="Proteomes" id="UP000190092">
    <property type="component" value="Unassembled WGS sequence"/>
</dbReference>
<evidence type="ECO:0000313" key="4">
    <source>
        <dbReference type="EMBL" id="SKA40424.1"/>
    </source>
</evidence>
<dbReference type="GO" id="GO:0044097">
    <property type="term" value="P:secretion by the type IV secretion system"/>
    <property type="evidence" value="ECO:0007669"/>
    <property type="project" value="InterPro"/>
</dbReference>
<feature type="domain" description="Bacterial type II secretion system protein E" evidence="3">
    <location>
        <begin position="163"/>
        <end position="327"/>
    </location>
</feature>
<dbReference type="InterPro" id="IPR001482">
    <property type="entry name" value="T2SS/T4SS_dom"/>
</dbReference>
<evidence type="ECO:0000256" key="1">
    <source>
        <dbReference type="ARBA" id="ARBA00006611"/>
    </source>
</evidence>
<dbReference type="InterPro" id="IPR050921">
    <property type="entry name" value="T4SS_GSP_E_ATPase"/>
</dbReference>
<dbReference type="Gene3D" id="3.30.450.90">
    <property type="match status" value="1"/>
</dbReference>
<dbReference type="InterPro" id="IPR014155">
    <property type="entry name" value="VirB11"/>
</dbReference>
<comment type="subcellular location">
    <subcellularLocation>
        <location evidence="2">Cytoplasm</location>
    </subcellularLocation>
</comment>
<keyword evidence="2" id="KW-0963">Cytoplasm</keyword>
<evidence type="ECO:0000256" key="2">
    <source>
        <dbReference type="RuleBase" id="RU366071"/>
    </source>
</evidence>
<organism evidence="4 5">
    <name type="scientific">Enhydrobacter aerosaccus</name>
    <dbReference type="NCBI Taxonomy" id="225324"/>
    <lineage>
        <taxon>Bacteria</taxon>
        <taxon>Pseudomonadati</taxon>
        <taxon>Pseudomonadota</taxon>
        <taxon>Alphaproteobacteria</taxon>
        <taxon>Hyphomicrobiales</taxon>
        <taxon>Enhydrobacter</taxon>
    </lineage>
</organism>
<name>A0A1T4TJ35_9HYPH</name>
<evidence type="ECO:0000259" key="3">
    <source>
        <dbReference type="Pfam" id="PF00437"/>
    </source>
</evidence>
<dbReference type="CDD" id="cd01130">
    <property type="entry name" value="VirB11-like_ATPase"/>
    <property type="match status" value="1"/>
</dbReference>
<dbReference type="Pfam" id="PF00437">
    <property type="entry name" value="T2SSE"/>
    <property type="match status" value="1"/>
</dbReference>
<protein>
    <recommendedName>
        <fullName evidence="2">Type IV secretion system protein</fullName>
    </recommendedName>
</protein>
<dbReference type="InterPro" id="IPR027417">
    <property type="entry name" value="P-loop_NTPase"/>
</dbReference>
<keyword evidence="2" id="KW-0547">Nucleotide-binding</keyword>
<comment type="function">
    <text evidence="2">Part of the Type IV secretion system.</text>
</comment>
<dbReference type="PANTHER" id="PTHR30486">
    <property type="entry name" value="TWITCHING MOTILITY PROTEIN PILT"/>
    <property type="match status" value="1"/>
</dbReference>
<dbReference type="STRING" id="225324.SAMN02745126_06351"/>
<dbReference type="NCBIfam" id="TIGR02788">
    <property type="entry name" value="VirB11"/>
    <property type="match status" value="1"/>
</dbReference>
<dbReference type="Gene3D" id="3.40.50.300">
    <property type="entry name" value="P-loop containing nucleotide triphosphate hydrolases"/>
    <property type="match status" value="1"/>
</dbReference>
<comment type="similarity">
    <text evidence="1 2">Belongs to the GSP E family.</text>
</comment>
<keyword evidence="2" id="KW-0067">ATP-binding</keyword>
<keyword evidence="5" id="KW-1185">Reference proteome</keyword>
<dbReference type="AlphaFoldDB" id="A0A1T4TJ35"/>